<protein>
    <submittedName>
        <fullName evidence="11">TRAP-type C4-dicarboxylate transport system permease small subunit</fullName>
    </submittedName>
</protein>
<evidence type="ECO:0000256" key="8">
    <source>
        <dbReference type="ARBA" id="ARBA00038436"/>
    </source>
</evidence>
<dbReference type="PANTHER" id="PTHR35011">
    <property type="entry name" value="2,3-DIKETO-L-GULONATE TRAP TRANSPORTER SMALL PERMEASE PROTEIN YIAM"/>
    <property type="match status" value="1"/>
</dbReference>
<keyword evidence="12" id="KW-1185">Reference proteome</keyword>
<evidence type="ECO:0000256" key="1">
    <source>
        <dbReference type="ARBA" id="ARBA00004429"/>
    </source>
</evidence>
<keyword evidence="6 9" id="KW-1133">Transmembrane helix</keyword>
<dbReference type="InterPro" id="IPR055348">
    <property type="entry name" value="DctQ"/>
</dbReference>
<feature type="transmembrane region" description="Helical" evidence="9">
    <location>
        <begin position="20"/>
        <end position="39"/>
    </location>
</feature>
<feature type="domain" description="Tripartite ATP-independent periplasmic transporters DctQ component" evidence="10">
    <location>
        <begin position="26"/>
        <end position="154"/>
    </location>
</feature>
<evidence type="ECO:0000313" key="12">
    <source>
        <dbReference type="Proteomes" id="UP001243212"/>
    </source>
</evidence>
<evidence type="ECO:0000256" key="5">
    <source>
        <dbReference type="ARBA" id="ARBA00022692"/>
    </source>
</evidence>
<dbReference type="Pfam" id="PF04290">
    <property type="entry name" value="DctQ"/>
    <property type="match status" value="1"/>
</dbReference>
<evidence type="ECO:0000256" key="6">
    <source>
        <dbReference type="ARBA" id="ARBA00022989"/>
    </source>
</evidence>
<evidence type="ECO:0000256" key="2">
    <source>
        <dbReference type="ARBA" id="ARBA00022448"/>
    </source>
</evidence>
<comment type="caution">
    <text evidence="11">The sequence shown here is derived from an EMBL/GenBank/DDBJ whole genome shotgun (WGS) entry which is preliminary data.</text>
</comment>
<dbReference type="Proteomes" id="UP001243212">
    <property type="component" value="Unassembled WGS sequence"/>
</dbReference>
<keyword evidence="2" id="KW-0813">Transport</keyword>
<keyword evidence="3" id="KW-1003">Cell membrane</keyword>
<name>A0ABT9NFV8_9ACTO</name>
<dbReference type="PANTHER" id="PTHR35011:SF2">
    <property type="entry name" value="2,3-DIKETO-L-GULONATE TRAP TRANSPORTER SMALL PERMEASE PROTEIN YIAM"/>
    <property type="match status" value="1"/>
</dbReference>
<keyword evidence="5 9" id="KW-0812">Transmembrane</keyword>
<comment type="subcellular location">
    <subcellularLocation>
        <location evidence="1">Cell inner membrane</location>
        <topology evidence="1">Multi-pass membrane protein</topology>
    </subcellularLocation>
</comment>
<comment type="similarity">
    <text evidence="8">Belongs to the TRAP transporter small permease family.</text>
</comment>
<dbReference type="RefSeq" id="WP_307682329.1">
    <property type="nucleotide sequence ID" value="NZ_JAUSQX010000001.1"/>
</dbReference>
<dbReference type="EMBL" id="JAUSQX010000001">
    <property type="protein sequence ID" value="MDP9806085.1"/>
    <property type="molecule type" value="Genomic_DNA"/>
</dbReference>
<organism evidence="11 12">
    <name type="scientific">Trueperella bonasi</name>
    <dbReference type="NCBI Taxonomy" id="312286"/>
    <lineage>
        <taxon>Bacteria</taxon>
        <taxon>Bacillati</taxon>
        <taxon>Actinomycetota</taxon>
        <taxon>Actinomycetes</taxon>
        <taxon>Actinomycetales</taxon>
        <taxon>Actinomycetaceae</taxon>
        <taxon>Trueperella</taxon>
    </lineage>
</organism>
<keyword evidence="4" id="KW-0997">Cell inner membrane</keyword>
<evidence type="ECO:0000256" key="7">
    <source>
        <dbReference type="ARBA" id="ARBA00023136"/>
    </source>
</evidence>
<dbReference type="InterPro" id="IPR007387">
    <property type="entry name" value="TRAP_DctQ"/>
</dbReference>
<feature type="transmembrane region" description="Helical" evidence="9">
    <location>
        <begin position="89"/>
        <end position="110"/>
    </location>
</feature>
<evidence type="ECO:0000313" key="11">
    <source>
        <dbReference type="EMBL" id="MDP9806085.1"/>
    </source>
</evidence>
<gene>
    <name evidence="11" type="ORF">J2S70_000667</name>
</gene>
<sequence length="215" mass="23960">MKKTQTPLDRLFRSLEYLMAIFLAIMIISMFINIVMRFIFNSGIAASEEVARLAFIFLVYLGTIGAFRSNQHLGVNLIYNKLGHTVGRWVYVLTQLIIIWVMILLAWGAIRLAGVSFNDNWVATGFPRWIVSGMGAVTGVAIIILAMTNIYDAVVRKIPAEQLLEGEMEEDVDLSDFMTEDELEDTIAELSGGQLHAKAQDQIAREGSSNGKAKK</sequence>
<proteinExistence type="inferred from homology"/>
<evidence type="ECO:0000256" key="9">
    <source>
        <dbReference type="SAM" id="Phobius"/>
    </source>
</evidence>
<keyword evidence="7 9" id="KW-0472">Membrane</keyword>
<evidence type="ECO:0000256" key="3">
    <source>
        <dbReference type="ARBA" id="ARBA00022475"/>
    </source>
</evidence>
<feature type="transmembrane region" description="Helical" evidence="9">
    <location>
        <begin position="130"/>
        <end position="151"/>
    </location>
</feature>
<reference evidence="11 12" key="1">
    <citation type="submission" date="2023-07" db="EMBL/GenBank/DDBJ databases">
        <title>Sequencing the genomes of 1000 actinobacteria strains.</title>
        <authorList>
            <person name="Klenk H.-P."/>
        </authorList>
    </citation>
    <scope>NUCLEOTIDE SEQUENCE [LARGE SCALE GENOMIC DNA]</scope>
    <source>
        <strain evidence="11 12">DSM 17163</strain>
    </source>
</reference>
<evidence type="ECO:0000259" key="10">
    <source>
        <dbReference type="Pfam" id="PF04290"/>
    </source>
</evidence>
<evidence type="ECO:0000256" key="4">
    <source>
        <dbReference type="ARBA" id="ARBA00022519"/>
    </source>
</evidence>
<accession>A0ABT9NFV8</accession>
<feature type="transmembrane region" description="Helical" evidence="9">
    <location>
        <begin position="51"/>
        <end position="68"/>
    </location>
</feature>